<accession>A0ACC4CBW1</accession>
<dbReference type="Proteomes" id="UP000309997">
    <property type="component" value="Unassembled WGS sequence"/>
</dbReference>
<name>A0ACC4CBW1_POPAL</name>
<dbReference type="EMBL" id="RCHU02000005">
    <property type="protein sequence ID" value="KAL3592143.1"/>
    <property type="molecule type" value="Genomic_DNA"/>
</dbReference>
<organism evidence="1 2">
    <name type="scientific">Populus alba</name>
    <name type="common">White poplar</name>
    <dbReference type="NCBI Taxonomy" id="43335"/>
    <lineage>
        <taxon>Eukaryota</taxon>
        <taxon>Viridiplantae</taxon>
        <taxon>Streptophyta</taxon>
        <taxon>Embryophyta</taxon>
        <taxon>Tracheophyta</taxon>
        <taxon>Spermatophyta</taxon>
        <taxon>Magnoliopsida</taxon>
        <taxon>eudicotyledons</taxon>
        <taxon>Gunneridae</taxon>
        <taxon>Pentapetalae</taxon>
        <taxon>rosids</taxon>
        <taxon>fabids</taxon>
        <taxon>Malpighiales</taxon>
        <taxon>Salicaceae</taxon>
        <taxon>Saliceae</taxon>
        <taxon>Populus</taxon>
    </lineage>
</organism>
<comment type="caution">
    <text evidence="1">The sequence shown here is derived from an EMBL/GenBank/DDBJ whole genome shotgun (WGS) entry which is preliminary data.</text>
</comment>
<evidence type="ECO:0000313" key="1">
    <source>
        <dbReference type="EMBL" id="KAL3592143.1"/>
    </source>
</evidence>
<sequence length="112" mass="12775">MTTITASASHVLERDVTFDMSFHALHKAETHVDQPTKHVASSIFIHVVEMSPTVTCEWENKALKVLTSFFSLYCHLREINGVSFALFRGWRRDNLRREVLVIALVSPQSTTM</sequence>
<reference evidence="1 2" key="1">
    <citation type="journal article" date="2024" name="Plant Biotechnol. J.">
        <title>Genome and CRISPR/Cas9 system of a widespread forest tree (Populus alba) in the world.</title>
        <authorList>
            <person name="Liu Y.J."/>
            <person name="Jiang P.F."/>
            <person name="Han X.M."/>
            <person name="Li X.Y."/>
            <person name="Wang H.M."/>
            <person name="Wang Y.J."/>
            <person name="Wang X.X."/>
            <person name="Zeng Q.Y."/>
        </authorList>
    </citation>
    <scope>NUCLEOTIDE SEQUENCE [LARGE SCALE GENOMIC DNA]</scope>
    <source>
        <strain evidence="2">cv. PAL-ZL1</strain>
    </source>
</reference>
<protein>
    <submittedName>
        <fullName evidence="1">Uncharacterized protein</fullName>
    </submittedName>
</protein>
<evidence type="ECO:0000313" key="2">
    <source>
        <dbReference type="Proteomes" id="UP000309997"/>
    </source>
</evidence>
<keyword evidence="2" id="KW-1185">Reference proteome</keyword>
<gene>
    <name evidence="1" type="ORF">D5086_010783</name>
</gene>
<proteinExistence type="predicted"/>